<evidence type="ECO:0000256" key="1">
    <source>
        <dbReference type="SAM" id="Phobius"/>
    </source>
</evidence>
<organism evidence="2 3">
    <name type="scientific">Edaphobacter aggregans</name>
    <dbReference type="NCBI Taxonomy" id="570835"/>
    <lineage>
        <taxon>Bacteria</taxon>
        <taxon>Pseudomonadati</taxon>
        <taxon>Acidobacteriota</taxon>
        <taxon>Terriglobia</taxon>
        <taxon>Terriglobales</taxon>
        <taxon>Acidobacteriaceae</taxon>
        <taxon>Edaphobacter</taxon>
    </lineage>
</organism>
<sequence>MTKAQIGWITTGAVIGILLAIVAIGQVRADITSGEALPNPFDFLLCWPLILALVLPWSLPRALSYGIMGFLNASTFAMVFLAFGSLLQAIFSATQAIFSRENTRIAGGSND</sequence>
<gene>
    <name evidence="2" type="ORF">EDE15_3851</name>
</gene>
<proteinExistence type="predicted"/>
<feature type="transmembrane region" description="Helical" evidence="1">
    <location>
        <begin position="65"/>
        <end position="91"/>
    </location>
</feature>
<dbReference type="EMBL" id="RSDW01000001">
    <property type="protein sequence ID" value="RSL18289.1"/>
    <property type="molecule type" value="Genomic_DNA"/>
</dbReference>
<feature type="transmembrane region" description="Helical" evidence="1">
    <location>
        <begin position="6"/>
        <end position="29"/>
    </location>
</feature>
<comment type="caution">
    <text evidence="2">The sequence shown here is derived from an EMBL/GenBank/DDBJ whole genome shotgun (WGS) entry which is preliminary data.</text>
</comment>
<dbReference type="AlphaFoldDB" id="A0A428MN13"/>
<reference evidence="2 3" key="1">
    <citation type="submission" date="2018-12" db="EMBL/GenBank/DDBJ databases">
        <title>Sequencing of bacterial isolates from soil warming experiment in Harvard Forest, Massachusetts, USA.</title>
        <authorList>
            <person name="Deangelis K."/>
        </authorList>
    </citation>
    <scope>NUCLEOTIDE SEQUENCE [LARGE SCALE GENOMIC DNA]</scope>
    <source>
        <strain evidence="2 3">EB153</strain>
    </source>
</reference>
<keyword evidence="1" id="KW-0812">Transmembrane</keyword>
<protein>
    <submittedName>
        <fullName evidence="2">Uncharacterized protein</fullName>
    </submittedName>
</protein>
<keyword evidence="1" id="KW-1133">Transmembrane helix</keyword>
<feature type="transmembrane region" description="Helical" evidence="1">
    <location>
        <begin position="41"/>
        <end position="59"/>
    </location>
</feature>
<keyword evidence="3" id="KW-1185">Reference proteome</keyword>
<dbReference type="RefSeq" id="WP_125486673.1">
    <property type="nucleotide sequence ID" value="NZ_RSDW01000001.1"/>
</dbReference>
<dbReference type="Proteomes" id="UP000269669">
    <property type="component" value="Unassembled WGS sequence"/>
</dbReference>
<keyword evidence="1" id="KW-0472">Membrane</keyword>
<accession>A0A428MN13</accession>
<evidence type="ECO:0000313" key="2">
    <source>
        <dbReference type="EMBL" id="RSL18289.1"/>
    </source>
</evidence>
<name>A0A428MN13_9BACT</name>
<evidence type="ECO:0000313" key="3">
    <source>
        <dbReference type="Proteomes" id="UP000269669"/>
    </source>
</evidence>